<reference evidence="2 3" key="1">
    <citation type="submission" date="2017-06" db="EMBL/GenBank/DDBJ databases">
        <title>Comparative genomic analysis of Ambrosia Fusariam Clade fungi.</title>
        <authorList>
            <person name="Stajich J.E."/>
            <person name="Carrillo J."/>
            <person name="Kijimoto T."/>
            <person name="Eskalen A."/>
            <person name="O'Donnell K."/>
            <person name="Kasson M."/>
        </authorList>
    </citation>
    <scope>NUCLEOTIDE SEQUENCE [LARGE SCALE GENOMIC DNA]</scope>
    <source>
        <strain evidence="2 3">NRRL62584</strain>
    </source>
</reference>
<dbReference type="OrthoDB" id="4736382at2759"/>
<dbReference type="EMBL" id="NKCI01000035">
    <property type="protein sequence ID" value="RSL64027.1"/>
    <property type="molecule type" value="Genomic_DNA"/>
</dbReference>
<evidence type="ECO:0000313" key="3">
    <source>
        <dbReference type="Proteomes" id="UP000288168"/>
    </source>
</evidence>
<feature type="compositionally biased region" description="Basic and acidic residues" evidence="1">
    <location>
        <begin position="76"/>
        <end position="92"/>
    </location>
</feature>
<protein>
    <submittedName>
        <fullName evidence="2">Uncharacterized protein</fullName>
    </submittedName>
</protein>
<dbReference type="STRING" id="1325734.A0A428QFF0"/>
<dbReference type="Proteomes" id="UP000288168">
    <property type="component" value="Unassembled WGS sequence"/>
</dbReference>
<keyword evidence="3" id="KW-1185">Reference proteome</keyword>
<accession>A0A428QFF0</accession>
<feature type="region of interest" description="Disordered" evidence="1">
    <location>
        <begin position="56"/>
        <end position="96"/>
    </location>
</feature>
<gene>
    <name evidence="2" type="ORF">CEP54_004864</name>
</gene>
<comment type="caution">
    <text evidence="2">The sequence shown here is derived from an EMBL/GenBank/DDBJ whole genome shotgun (WGS) entry which is preliminary data.</text>
</comment>
<evidence type="ECO:0000313" key="2">
    <source>
        <dbReference type="EMBL" id="RSL64027.1"/>
    </source>
</evidence>
<name>A0A428QFF0_9HYPO</name>
<dbReference type="AlphaFoldDB" id="A0A428QFF0"/>
<organism evidence="2 3">
    <name type="scientific">Fusarium duplospermum</name>
    <dbReference type="NCBI Taxonomy" id="1325734"/>
    <lineage>
        <taxon>Eukaryota</taxon>
        <taxon>Fungi</taxon>
        <taxon>Dikarya</taxon>
        <taxon>Ascomycota</taxon>
        <taxon>Pezizomycotina</taxon>
        <taxon>Sordariomycetes</taxon>
        <taxon>Hypocreomycetidae</taxon>
        <taxon>Hypocreales</taxon>
        <taxon>Nectriaceae</taxon>
        <taxon>Fusarium</taxon>
        <taxon>Fusarium solani species complex</taxon>
    </lineage>
</organism>
<proteinExistence type="predicted"/>
<evidence type="ECO:0000256" key="1">
    <source>
        <dbReference type="SAM" id="MobiDB-lite"/>
    </source>
</evidence>
<sequence length="274" mass="30513">MTGKPSYQANEIQFALELMLQDLYNEQISDAFDQRFGRPLTDNQIRYLRNKYGKDPDFGAPLVNRPASKKLKRRRAEAPELPRPEKRARREVPTATTPVTPAEAVLSPAIEHQQLKLLQESQNQHSTVTETVTFKKEVLESPTPSNDYLLTPTAPTSVLPVAAQTQEGGYNIPRSAAGLFPQQQHPAWNTNFFPISTNFGGQNWVASPVEETPGLSTTPTPTPTVTSPIQQPCFFPSAVPGFQYQRPHNIQQYRHEVLFQPVDVQAIAGNQAGV</sequence>